<accession>A0A1I3A540</accession>
<feature type="domain" description="DUF7964" evidence="1">
    <location>
        <begin position="2"/>
        <end position="74"/>
    </location>
</feature>
<gene>
    <name evidence="2" type="ORF">SAMN04488066_104131</name>
</gene>
<organism evidence="2 3">
    <name type="scientific">Halorubrum aquaticum</name>
    <dbReference type="NCBI Taxonomy" id="387340"/>
    <lineage>
        <taxon>Archaea</taxon>
        <taxon>Methanobacteriati</taxon>
        <taxon>Methanobacteriota</taxon>
        <taxon>Stenosarchaea group</taxon>
        <taxon>Halobacteria</taxon>
        <taxon>Halobacteriales</taxon>
        <taxon>Haloferacaceae</taxon>
        <taxon>Halorubrum</taxon>
    </lineage>
</organism>
<evidence type="ECO:0000259" key="1">
    <source>
        <dbReference type="Pfam" id="PF25912"/>
    </source>
</evidence>
<dbReference type="Proteomes" id="UP000323537">
    <property type="component" value="Unassembled WGS sequence"/>
</dbReference>
<keyword evidence="3" id="KW-1185">Reference proteome</keyword>
<sequence>MISGLPDRPLLASETLTLSHERDNLLVIPTTPDSLVGDDGTLGGIRDILVFTANVVASLAYTDADGWTVVAKATDPSKFGLCSFARREADDSVIWVESEETDRCEIRNPSLHACYGG</sequence>
<reference evidence="2 3" key="1">
    <citation type="submission" date="2016-10" db="EMBL/GenBank/DDBJ databases">
        <authorList>
            <person name="Varghese N."/>
            <person name="Submissions S."/>
        </authorList>
    </citation>
    <scope>NUCLEOTIDE SEQUENCE [LARGE SCALE GENOMIC DNA]</scope>
    <source>
        <strain evidence="2 3">CGMCC 1.6377</strain>
    </source>
</reference>
<dbReference type="AlphaFoldDB" id="A0A1I3A540"/>
<dbReference type="Pfam" id="PF25912">
    <property type="entry name" value="DUF7964"/>
    <property type="match status" value="1"/>
</dbReference>
<dbReference type="EMBL" id="FOPZ01000004">
    <property type="protein sequence ID" value="SFH44859.1"/>
    <property type="molecule type" value="Genomic_DNA"/>
</dbReference>
<dbReference type="InterPro" id="IPR058270">
    <property type="entry name" value="DUF7964"/>
</dbReference>
<name>A0A1I3A540_9EURY</name>
<dbReference type="RefSeq" id="WP_223174205.1">
    <property type="nucleotide sequence ID" value="NZ_BAAADP010000001.1"/>
</dbReference>
<protein>
    <recommendedName>
        <fullName evidence="1">DUF7964 domain-containing protein</fullName>
    </recommendedName>
</protein>
<proteinExistence type="predicted"/>
<evidence type="ECO:0000313" key="3">
    <source>
        <dbReference type="Proteomes" id="UP000323537"/>
    </source>
</evidence>
<evidence type="ECO:0000313" key="2">
    <source>
        <dbReference type="EMBL" id="SFH44859.1"/>
    </source>
</evidence>